<reference evidence="9 10" key="1">
    <citation type="submission" date="2017-10" db="EMBL/GenBank/DDBJ databases">
        <title>Whole genome of Pedobacter ginsengisoli T01R-27 isolated from tomato rhizosphere.</title>
        <authorList>
            <person name="Weon H.-Y."/>
            <person name="Lee S.A."/>
            <person name="Sang M.K."/>
            <person name="Song J."/>
        </authorList>
    </citation>
    <scope>NUCLEOTIDE SEQUENCE [LARGE SCALE GENOMIC DNA]</scope>
    <source>
        <strain evidence="9 10">T01R-27</strain>
    </source>
</reference>
<keyword evidence="5" id="KW-0067">ATP-binding</keyword>
<dbReference type="EMBL" id="CP024091">
    <property type="protein sequence ID" value="ATP57076.1"/>
    <property type="molecule type" value="Genomic_DNA"/>
</dbReference>
<evidence type="ECO:0000259" key="8">
    <source>
        <dbReference type="Pfam" id="PF01467"/>
    </source>
</evidence>
<dbReference type="NCBIfam" id="TIGR00125">
    <property type="entry name" value="cyt_tran_rel"/>
    <property type="match status" value="1"/>
</dbReference>
<dbReference type="SUPFAM" id="SSF52374">
    <property type="entry name" value="Nucleotidylyl transferase"/>
    <property type="match status" value="1"/>
</dbReference>
<accession>A0A2D1U647</accession>
<dbReference type="InterPro" id="IPR050385">
    <property type="entry name" value="Archaeal_FAD_synthase"/>
</dbReference>
<evidence type="ECO:0000256" key="5">
    <source>
        <dbReference type="ARBA" id="ARBA00022840"/>
    </source>
</evidence>
<name>A0A2D1U647_9SPHI</name>
<feature type="domain" description="Cytidyltransferase-like" evidence="8">
    <location>
        <begin position="35"/>
        <end position="160"/>
    </location>
</feature>
<evidence type="ECO:0000256" key="4">
    <source>
        <dbReference type="ARBA" id="ARBA00022741"/>
    </source>
</evidence>
<dbReference type="AlphaFoldDB" id="A0A2D1U647"/>
<organism evidence="9 10">
    <name type="scientific">Pedobacter ginsengisoli</name>
    <dbReference type="NCBI Taxonomy" id="363852"/>
    <lineage>
        <taxon>Bacteria</taxon>
        <taxon>Pseudomonadati</taxon>
        <taxon>Bacteroidota</taxon>
        <taxon>Sphingobacteriia</taxon>
        <taxon>Sphingobacteriales</taxon>
        <taxon>Sphingobacteriaceae</taxon>
        <taxon>Pedobacter</taxon>
    </lineage>
</organism>
<evidence type="ECO:0000313" key="10">
    <source>
        <dbReference type="Proteomes" id="UP000223749"/>
    </source>
</evidence>
<evidence type="ECO:0000256" key="3">
    <source>
        <dbReference type="ARBA" id="ARBA00022695"/>
    </source>
</evidence>
<keyword evidence="2 9" id="KW-0808">Transferase</keyword>
<evidence type="ECO:0000256" key="7">
    <source>
        <dbReference type="ARBA" id="ARBA00047428"/>
    </source>
</evidence>
<dbReference type="OrthoDB" id="9795543at2"/>
<evidence type="ECO:0000256" key="2">
    <source>
        <dbReference type="ARBA" id="ARBA00022679"/>
    </source>
</evidence>
<dbReference type="InterPro" id="IPR004821">
    <property type="entry name" value="Cyt_trans-like"/>
</dbReference>
<dbReference type="InterPro" id="IPR011914">
    <property type="entry name" value="RfaE_dom_II"/>
</dbReference>
<evidence type="ECO:0000256" key="1">
    <source>
        <dbReference type="ARBA" id="ARBA00012519"/>
    </source>
</evidence>
<keyword evidence="4" id="KW-0547">Nucleotide-binding</keyword>
<dbReference type="Gene3D" id="3.40.50.620">
    <property type="entry name" value="HUPs"/>
    <property type="match status" value="1"/>
</dbReference>
<evidence type="ECO:0000313" key="9">
    <source>
        <dbReference type="EMBL" id="ATP57076.1"/>
    </source>
</evidence>
<keyword evidence="3 9" id="KW-0548">Nucleotidyltransferase</keyword>
<proteinExistence type="predicted"/>
<keyword evidence="10" id="KW-1185">Reference proteome</keyword>
<evidence type="ECO:0000256" key="6">
    <source>
        <dbReference type="ARBA" id="ARBA00023277"/>
    </source>
</evidence>
<protein>
    <recommendedName>
        <fullName evidence="1">D-glycero-beta-D-manno-heptose 1-phosphate adenylyltransferase</fullName>
        <ecNumber evidence="1">2.7.7.70</ecNumber>
    </recommendedName>
</protein>
<dbReference type="GO" id="GO:0016779">
    <property type="term" value="F:nucleotidyltransferase activity"/>
    <property type="evidence" value="ECO:0007669"/>
    <property type="project" value="UniProtKB-KW"/>
</dbReference>
<dbReference type="PANTHER" id="PTHR43793">
    <property type="entry name" value="FAD SYNTHASE"/>
    <property type="match status" value="1"/>
</dbReference>
<dbReference type="GO" id="GO:0005524">
    <property type="term" value="F:ATP binding"/>
    <property type="evidence" value="ECO:0007669"/>
    <property type="project" value="UniProtKB-KW"/>
</dbReference>
<dbReference type="GO" id="GO:0005975">
    <property type="term" value="P:carbohydrate metabolic process"/>
    <property type="evidence" value="ECO:0007669"/>
    <property type="project" value="InterPro"/>
</dbReference>
<comment type="catalytic activity">
    <reaction evidence="7">
        <text>D-glycero-beta-D-manno-heptose 1-phosphate + ATP + H(+) = ADP-D-glycero-beta-D-manno-heptose + diphosphate</text>
        <dbReference type="Rhea" id="RHEA:27465"/>
        <dbReference type="ChEBI" id="CHEBI:15378"/>
        <dbReference type="ChEBI" id="CHEBI:30616"/>
        <dbReference type="ChEBI" id="CHEBI:33019"/>
        <dbReference type="ChEBI" id="CHEBI:59967"/>
        <dbReference type="ChEBI" id="CHEBI:61593"/>
        <dbReference type="EC" id="2.7.7.70"/>
    </reaction>
</comment>
<dbReference type="NCBIfam" id="TIGR02199">
    <property type="entry name" value="rfaE_dom_II"/>
    <property type="match status" value="1"/>
</dbReference>
<dbReference type="Proteomes" id="UP000223749">
    <property type="component" value="Chromosome"/>
</dbReference>
<dbReference type="PANTHER" id="PTHR43793:SF2">
    <property type="entry name" value="BIFUNCTIONAL PROTEIN HLDE"/>
    <property type="match status" value="1"/>
</dbReference>
<dbReference type="KEGG" id="pgs:CPT03_11625"/>
<sequence length="166" mass="18011">MAKDSKQTLGQKIVSKDTLIDKARIWKAEGKKIVFTNGCFDIIHPGHITYLGEAADLGDILVVGLNTDNSVCKLKGENRPINNEFSRTQLIASMFFVDAVVLFSEDTPLNLINAVQPDVLVKGGDYNLDNIVGAKETIANGGEVKVLNFLPGYSSTSIIEKIKGSQ</sequence>
<dbReference type="EC" id="2.7.7.70" evidence="1"/>
<dbReference type="Pfam" id="PF01467">
    <property type="entry name" value="CTP_transf_like"/>
    <property type="match status" value="1"/>
</dbReference>
<dbReference type="RefSeq" id="WP_099439005.1">
    <property type="nucleotide sequence ID" value="NZ_CP024091.1"/>
</dbReference>
<gene>
    <name evidence="9" type="primary">rfaE2</name>
    <name evidence="9" type="ORF">CPT03_11625</name>
</gene>
<keyword evidence="6" id="KW-0119">Carbohydrate metabolism</keyword>
<dbReference type="InterPro" id="IPR014729">
    <property type="entry name" value="Rossmann-like_a/b/a_fold"/>
</dbReference>
<dbReference type="GO" id="GO:0016773">
    <property type="term" value="F:phosphotransferase activity, alcohol group as acceptor"/>
    <property type="evidence" value="ECO:0007669"/>
    <property type="project" value="InterPro"/>
</dbReference>